<evidence type="ECO:0000259" key="14">
    <source>
        <dbReference type="Pfam" id="PF20560"/>
    </source>
</evidence>
<keyword evidence="7" id="KW-0283">Flagellar rotation</keyword>
<keyword evidence="4" id="KW-1003">Cell membrane</keyword>
<dbReference type="Proteomes" id="UP001501074">
    <property type="component" value="Unassembled WGS sequence"/>
</dbReference>
<evidence type="ECO:0000256" key="12">
    <source>
        <dbReference type="SAM" id="Phobius"/>
    </source>
</evidence>
<evidence type="ECO:0000259" key="13">
    <source>
        <dbReference type="Pfam" id="PF01618"/>
    </source>
</evidence>
<keyword evidence="11 12" id="KW-0472">Membrane</keyword>
<organism evidence="15 16">
    <name type="scientific">Kineosporia mesophila</name>
    <dbReference type="NCBI Taxonomy" id="566012"/>
    <lineage>
        <taxon>Bacteria</taxon>
        <taxon>Bacillati</taxon>
        <taxon>Actinomycetota</taxon>
        <taxon>Actinomycetes</taxon>
        <taxon>Kineosporiales</taxon>
        <taxon>Kineosporiaceae</taxon>
        <taxon>Kineosporia</taxon>
    </lineage>
</organism>
<comment type="caution">
    <text evidence="15">The sequence shown here is derived from an EMBL/GenBank/DDBJ whole genome shotgun (WGS) entry which is preliminary data.</text>
</comment>
<dbReference type="InterPro" id="IPR047055">
    <property type="entry name" value="MotA-like"/>
</dbReference>
<protein>
    <submittedName>
        <fullName evidence="15">Flagellar motor protein</fullName>
    </submittedName>
</protein>
<evidence type="ECO:0000256" key="3">
    <source>
        <dbReference type="ARBA" id="ARBA00022448"/>
    </source>
</evidence>
<proteinExistence type="inferred from homology"/>
<evidence type="ECO:0000256" key="1">
    <source>
        <dbReference type="ARBA" id="ARBA00004651"/>
    </source>
</evidence>
<dbReference type="PROSITE" id="PS01307">
    <property type="entry name" value="MOTA"/>
    <property type="match status" value="1"/>
</dbReference>
<dbReference type="InterPro" id="IPR046786">
    <property type="entry name" value="MotA_N"/>
</dbReference>
<evidence type="ECO:0000313" key="16">
    <source>
        <dbReference type="Proteomes" id="UP001501074"/>
    </source>
</evidence>
<evidence type="ECO:0000256" key="11">
    <source>
        <dbReference type="ARBA" id="ARBA00023136"/>
    </source>
</evidence>
<sequence>MDVATIVGLVVAMGAIFTSMILEGSSPMAIFLIPAMMLVIVGTFGACLAGGTISSMLTGFKWLIYAFTAKPPKHEEVVEPLVKMAEKARREGLLSLESEMDTIEDPFMQRGLQMAVDGTDPDDLYDILMAEVRAKKASAALGSGFWTDAGGYAPTIGIVGTVIGLIHVLENLSQPDKLGHLIAGAFVATLWGVMSANVMFLPWGKRIKYLAAQEAAKMELVIDGVLAIQAGSNPRVVATKLRSKMTPTGPNEVREAA</sequence>
<dbReference type="InterPro" id="IPR002898">
    <property type="entry name" value="MotA_ExbB_proton_chnl"/>
</dbReference>
<dbReference type="EMBL" id="BAAAZO010000003">
    <property type="protein sequence ID" value="GAA3607641.1"/>
    <property type="molecule type" value="Genomic_DNA"/>
</dbReference>
<evidence type="ECO:0000256" key="8">
    <source>
        <dbReference type="ARBA" id="ARBA00022781"/>
    </source>
</evidence>
<dbReference type="RefSeq" id="WP_231483799.1">
    <property type="nucleotide sequence ID" value="NZ_BAAAZO010000003.1"/>
</dbReference>
<evidence type="ECO:0000256" key="2">
    <source>
        <dbReference type="ARBA" id="ARBA00008038"/>
    </source>
</evidence>
<keyword evidence="6 12" id="KW-0812">Transmembrane</keyword>
<evidence type="ECO:0000313" key="15">
    <source>
        <dbReference type="EMBL" id="GAA3607641.1"/>
    </source>
</evidence>
<dbReference type="Pfam" id="PF01618">
    <property type="entry name" value="MotA_ExbB"/>
    <property type="match status" value="1"/>
</dbReference>
<evidence type="ECO:0000256" key="7">
    <source>
        <dbReference type="ARBA" id="ARBA00022779"/>
    </source>
</evidence>
<comment type="subcellular location">
    <subcellularLocation>
        <location evidence="1">Cell membrane</location>
        <topology evidence="1">Multi-pass membrane protein</topology>
    </subcellularLocation>
</comment>
<gene>
    <name evidence="15" type="ORF">GCM10022223_24510</name>
</gene>
<comment type="similarity">
    <text evidence="2">Belongs to the MotA family.</text>
</comment>
<feature type="domain" description="Motility protein A N-terminal" evidence="14">
    <location>
        <begin position="6"/>
        <end position="91"/>
    </location>
</feature>
<keyword evidence="16" id="KW-1185">Reference proteome</keyword>
<dbReference type="InterPro" id="IPR000540">
    <property type="entry name" value="Flag_MotA_CS"/>
</dbReference>
<keyword evidence="15" id="KW-0282">Flagellum</keyword>
<dbReference type="NCBIfam" id="NF006583">
    <property type="entry name" value="PRK09109.1"/>
    <property type="match status" value="1"/>
</dbReference>
<feature type="domain" description="MotA/TolQ/ExbB proton channel" evidence="13">
    <location>
        <begin position="101"/>
        <end position="219"/>
    </location>
</feature>
<keyword evidence="9 12" id="KW-1133">Transmembrane helix</keyword>
<name>A0ABP6ZJ05_9ACTN</name>
<keyword evidence="10" id="KW-0406">Ion transport</keyword>
<feature type="transmembrane region" description="Helical" evidence="12">
    <location>
        <begin position="29"/>
        <end position="53"/>
    </location>
</feature>
<feature type="transmembrane region" description="Helical" evidence="12">
    <location>
        <begin position="151"/>
        <end position="169"/>
    </location>
</feature>
<dbReference type="PANTHER" id="PTHR30433">
    <property type="entry name" value="CHEMOTAXIS PROTEIN MOTA"/>
    <property type="match status" value="1"/>
</dbReference>
<keyword evidence="15" id="KW-0966">Cell projection</keyword>
<feature type="transmembrane region" description="Helical" evidence="12">
    <location>
        <begin position="6"/>
        <end position="22"/>
    </location>
</feature>
<dbReference type="Pfam" id="PF20560">
    <property type="entry name" value="MotA_N"/>
    <property type="match status" value="1"/>
</dbReference>
<keyword evidence="8" id="KW-0375">Hydrogen ion transport</keyword>
<evidence type="ECO:0000256" key="5">
    <source>
        <dbReference type="ARBA" id="ARBA00022500"/>
    </source>
</evidence>
<keyword evidence="3" id="KW-0813">Transport</keyword>
<accession>A0ABP6ZJ05</accession>
<evidence type="ECO:0000256" key="10">
    <source>
        <dbReference type="ARBA" id="ARBA00023065"/>
    </source>
</evidence>
<dbReference type="PANTHER" id="PTHR30433:SF3">
    <property type="entry name" value="MOTILITY PROTEIN A"/>
    <property type="match status" value="1"/>
</dbReference>
<reference evidence="16" key="1">
    <citation type="journal article" date="2019" name="Int. J. Syst. Evol. Microbiol.">
        <title>The Global Catalogue of Microorganisms (GCM) 10K type strain sequencing project: providing services to taxonomists for standard genome sequencing and annotation.</title>
        <authorList>
            <consortium name="The Broad Institute Genomics Platform"/>
            <consortium name="The Broad Institute Genome Sequencing Center for Infectious Disease"/>
            <person name="Wu L."/>
            <person name="Ma J."/>
        </authorList>
    </citation>
    <scope>NUCLEOTIDE SEQUENCE [LARGE SCALE GENOMIC DNA]</scope>
    <source>
        <strain evidence="16">JCM 16902</strain>
    </source>
</reference>
<evidence type="ECO:0000256" key="9">
    <source>
        <dbReference type="ARBA" id="ARBA00022989"/>
    </source>
</evidence>
<evidence type="ECO:0000256" key="4">
    <source>
        <dbReference type="ARBA" id="ARBA00022475"/>
    </source>
</evidence>
<keyword evidence="15" id="KW-0969">Cilium</keyword>
<keyword evidence="5" id="KW-0145">Chemotaxis</keyword>
<evidence type="ECO:0000256" key="6">
    <source>
        <dbReference type="ARBA" id="ARBA00022692"/>
    </source>
</evidence>
<feature type="transmembrane region" description="Helical" evidence="12">
    <location>
        <begin position="181"/>
        <end position="203"/>
    </location>
</feature>